<dbReference type="InterPro" id="IPR008166">
    <property type="entry name" value="Glyco_transf_92"/>
</dbReference>
<protein>
    <recommendedName>
        <fullName evidence="10">Glycosyltransferase family 92 protein</fullName>
    </recommendedName>
</protein>
<dbReference type="PANTHER" id="PTHR21461:SF83">
    <property type="entry name" value="GLYCOSYLTRANSFERASE FAMILY 92 PROTEIN"/>
    <property type="match status" value="1"/>
</dbReference>
<evidence type="ECO:0000256" key="1">
    <source>
        <dbReference type="ARBA" id="ARBA00004167"/>
    </source>
</evidence>
<dbReference type="PANTHER" id="PTHR21461">
    <property type="entry name" value="GLYCOSYLTRANSFERASE FAMILY 92 PROTEIN"/>
    <property type="match status" value="1"/>
</dbReference>
<evidence type="ECO:0000313" key="9">
    <source>
        <dbReference type="Proteomes" id="UP000014500"/>
    </source>
</evidence>
<evidence type="ECO:0000256" key="3">
    <source>
        <dbReference type="ARBA" id="ARBA00022676"/>
    </source>
</evidence>
<dbReference type="GO" id="GO:0016020">
    <property type="term" value="C:membrane"/>
    <property type="evidence" value="ECO:0007669"/>
    <property type="project" value="UniProtKB-SubCell"/>
</dbReference>
<comment type="subcellular location">
    <subcellularLocation>
        <location evidence="1">Membrane</location>
        <topology evidence="1">Single-pass membrane protein</topology>
    </subcellularLocation>
</comment>
<evidence type="ECO:0000256" key="4">
    <source>
        <dbReference type="ARBA" id="ARBA00022679"/>
    </source>
</evidence>
<dbReference type="STRING" id="126957.T1IJ88"/>
<keyword evidence="9" id="KW-1185">Reference proteome</keyword>
<reference evidence="9" key="1">
    <citation type="submission" date="2011-05" db="EMBL/GenBank/DDBJ databases">
        <authorList>
            <person name="Richards S.R."/>
            <person name="Qu J."/>
            <person name="Jiang H."/>
            <person name="Jhangiani S.N."/>
            <person name="Agravi P."/>
            <person name="Goodspeed R."/>
            <person name="Gross S."/>
            <person name="Mandapat C."/>
            <person name="Jackson L."/>
            <person name="Mathew T."/>
            <person name="Pu L."/>
            <person name="Thornton R."/>
            <person name="Saada N."/>
            <person name="Wilczek-Boney K.B."/>
            <person name="Lee S."/>
            <person name="Kovar C."/>
            <person name="Wu Y."/>
            <person name="Scherer S.E."/>
            <person name="Worley K.C."/>
            <person name="Muzny D.M."/>
            <person name="Gibbs R."/>
        </authorList>
    </citation>
    <scope>NUCLEOTIDE SEQUENCE</scope>
    <source>
        <strain evidence="9">Brora</strain>
    </source>
</reference>
<evidence type="ECO:0008006" key="10">
    <source>
        <dbReference type="Google" id="ProtNLM"/>
    </source>
</evidence>
<organism evidence="8 9">
    <name type="scientific">Strigamia maritima</name>
    <name type="common">European centipede</name>
    <name type="synonym">Geophilus maritimus</name>
    <dbReference type="NCBI Taxonomy" id="126957"/>
    <lineage>
        <taxon>Eukaryota</taxon>
        <taxon>Metazoa</taxon>
        <taxon>Ecdysozoa</taxon>
        <taxon>Arthropoda</taxon>
        <taxon>Myriapoda</taxon>
        <taxon>Chilopoda</taxon>
        <taxon>Pleurostigmophora</taxon>
        <taxon>Geophilomorpha</taxon>
        <taxon>Linotaeniidae</taxon>
        <taxon>Strigamia</taxon>
    </lineage>
</organism>
<evidence type="ECO:0000256" key="5">
    <source>
        <dbReference type="ARBA" id="ARBA00022692"/>
    </source>
</evidence>
<dbReference type="EnsemblMetazoa" id="SMAR000947-RA">
    <property type="protein sequence ID" value="SMAR000947-PA"/>
    <property type="gene ID" value="SMAR000947"/>
</dbReference>
<evidence type="ECO:0000313" key="8">
    <source>
        <dbReference type="EnsemblMetazoa" id="SMAR000947-PA"/>
    </source>
</evidence>
<dbReference type="Pfam" id="PF01697">
    <property type="entry name" value="Glyco_transf_92"/>
    <property type="match status" value="1"/>
</dbReference>
<dbReference type="GO" id="GO:0005737">
    <property type="term" value="C:cytoplasm"/>
    <property type="evidence" value="ECO:0007669"/>
    <property type="project" value="TreeGrafter"/>
</dbReference>
<evidence type="ECO:0000256" key="2">
    <source>
        <dbReference type="ARBA" id="ARBA00007647"/>
    </source>
</evidence>
<comment type="similarity">
    <text evidence="2">Belongs to the glycosyltransferase 92 family.</text>
</comment>
<keyword evidence="7" id="KW-0472">Membrane</keyword>
<dbReference type="HOGENOM" id="CLU_385585_0_0_1"/>
<accession>T1IJ88</accession>
<dbReference type="EMBL" id="AFFK01014481">
    <property type="status" value="NOT_ANNOTATED_CDS"/>
    <property type="molecule type" value="Genomic_DNA"/>
</dbReference>
<dbReference type="Proteomes" id="UP000014500">
    <property type="component" value="Unassembled WGS sequence"/>
</dbReference>
<keyword evidence="5" id="KW-0812">Transmembrane</keyword>
<dbReference type="OMA" id="QENTWND"/>
<dbReference type="GO" id="GO:0016757">
    <property type="term" value="F:glycosyltransferase activity"/>
    <property type="evidence" value="ECO:0007669"/>
    <property type="project" value="UniProtKB-KW"/>
</dbReference>
<keyword evidence="4" id="KW-0808">Transferase</keyword>
<dbReference type="eggNOG" id="KOG4735">
    <property type="taxonomic scope" value="Eukaryota"/>
</dbReference>
<dbReference type="AlphaFoldDB" id="T1IJ88"/>
<keyword evidence="6" id="KW-1133">Transmembrane helix</keyword>
<dbReference type="PhylomeDB" id="T1IJ88"/>
<evidence type="ECO:0000256" key="7">
    <source>
        <dbReference type="ARBA" id="ARBA00023136"/>
    </source>
</evidence>
<keyword evidence="3" id="KW-0328">Glycosyltransferase</keyword>
<reference evidence="8" key="2">
    <citation type="submission" date="2015-02" db="UniProtKB">
        <authorList>
            <consortium name="EnsemblMetazoa"/>
        </authorList>
    </citation>
    <scope>IDENTIFICATION</scope>
</reference>
<sequence length="717" mass="83749">MTNLESYERAILNSQELESLPIQQILNQFSEKAFVTDSQNKCPLFPPVLWDIKYNNSYWQILKTKDSANIYLYGAYYDDRSVYLSAMVDHVPPPPVYCQLWLNNRKEQFLTTATFRPLCFKEWGNFKNGELLPYTISCKFPIKIGLSVPDSVSLLDDMCQNVTNNLQVFRRKEKLSSVACIKGLAIRHFNISLKLIEWIKLLRSEIEYTKKPKTVDLTESMIKSKSMMPRISTLKTSSSKNLHLRIAPNIKVDEMLLIRNWARTIPSLPLQYRQSAIFYKTSRCASYPKLTDINFHNEIWQEWNSKLSGANFYIFGAYWDNRSENKPAVHLLVMVDQLSPPDVICQLWYKSKENKTPFAVEPTATPSYAYIWNPVWGNYREGVLQPYLLTCLLTSRKDPPLSVSLVDRPCDNANNNVLVVVGKERKQESTNNTELKFAVCVKGLNFYFDDVSVRLIEWLELLRAVGAHKVFLYDLAVHPNVTKVLKYYEDQNFVHVSPLTLPGQGLNVKPLMNFYFKHKARFKRQAEIFPYNDCFHRHRHEYDYIALLDIDEIIVPLQENTWNDLLHRLTENGTKTGDSFHASNVYFFDDSVHSHGWDKDIPTYLHMMQHTWRARNHTQPNYYVKSFFSTKSVLTLHNHMPISCLDYENGNRPCKPNQINKTIAQLQHYRKDCDRQIPSTCEKLYHKYLVSDDNLKRYLEPVVSRTNITLISLGFIE</sequence>
<evidence type="ECO:0000256" key="6">
    <source>
        <dbReference type="ARBA" id="ARBA00022989"/>
    </source>
</evidence>
<proteinExistence type="inferred from homology"/>
<name>T1IJ88_STRMM</name>